<feature type="compositionally biased region" description="Acidic residues" evidence="1">
    <location>
        <begin position="186"/>
        <end position="197"/>
    </location>
</feature>
<feature type="compositionally biased region" description="Acidic residues" evidence="1">
    <location>
        <begin position="214"/>
        <end position="225"/>
    </location>
</feature>
<dbReference type="EMBL" id="JAKEVZ010000007">
    <property type="protein sequence ID" value="MCF1751458.1"/>
    <property type="molecule type" value="Genomic_DNA"/>
</dbReference>
<dbReference type="InterPro" id="IPR011990">
    <property type="entry name" value="TPR-like_helical_dom_sf"/>
</dbReference>
<reference evidence="2 3" key="1">
    <citation type="submission" date="2022-01" db="EMBL/GenBank/DDBJ databases">
        <title>Mariniradius saccharolyticus sp. nov., isolated from sediment of a river.</title>
        <authorList>
            <person name="Liu H."/>
        </authorList>
    </citation>
    <scope>NUCLEOTIDE SEQUENCE [LARGE SCALE GENOMIC DNA]</scope>
    <source>
        <strain evidence="2 3">RY-2</strain>
    </source>
</reference>
<evidence type="ECO:0000256" key="1">
    <source>
        <dbReference type="SAM" id="MobiDB-lite"/>
    </source>
</evidence>
<evidence type="ECO:0000313" key="3">
    <source>
        <dbReference type="Proteomes" id="UP001201449"/>
    </source>
</evidence>
<dbReference type="SUPFAM" id="SSF48452">
    <property type="entry name" value="TPR-like"/>
    <property type="match status" value="1"/>
</dbReference>
<dbReference type="Proteomes" id="UP001201449">
    <property type="component" value="Unassembled WGS sequence"/>
</dbReference>
<name>A0ABS9BTV5_9BACT</name>
<feature type="compositionally biased region" description="Basic and acidic residues" evidence="1">
    <location>
        <begin position="226"/>
        <end position="242"/>
    </location>
</feature>
<dbReference type="Gene3D" id="1.25.40.10">
    <property type="entry name" value="Tetratricopeptide repeat domain"/>
    <property type="match status" value="1"/>
</dbReference>
<protein>
    <recommendedName>
        <fullName evidence="4">Tetratricopeptide repeat-containing protein</fullName>
    </recommendedName>
</protein>
<accession>A0ABS9BTV5</accession>
<proteinExistence type="predicted"/>
<feature type="region of interest" description="Disordered" evidence="1">
    <location>
        <begin position="148"/>
        <end position="249"/>
    </location>
</feature>
<feature type="compositionally biased region" description="Low complexity" evidence="1">
    <location>
        <begin position="170"/>
        <end position="179"/>
    </location>
</feature>
<organism evidence="2 3">
    <name type="scientific">Mariniradius sediminis</name>
    <dbReference type="NCBI Taxonomy" id="2909237"/>
    <lineage>
        <taxon>Bacteria</taxon>
        <taxon>Pseudomonadati</taxon>
        <taxon>Bacteroidota</taxon>
        <taxon>Cytophagia</taxon>
        <taxon>Cytophagales</taxon>
        <taxon>Cyclobacteriaceae</taxon>
        <taxon>Mariniradius</taxon>
    </lineage>
</organism>
<evidence type="ECO:0000313" key="2">
    <source>
        <dbReference type="EMBL" id="MCF1751458.1"/>
    </source>
</evidence>
<gene>
    <name evidence="2" type="ORF">L0U89_10290</name>
</gene>
<keyword evidence="3" id="KW-1185">Reference proteome</keyword>
<sequence length="283" mass="32954">MMSLTIRIILVSFLTMLSDWSSVGKKNAAIRSASRSYAKAEYKASIENHLKLVNEFELTTSDVNFNLALSYHYADSLDLAQRTYQSLYSSPDKTIASFSFNQDGTILAGQKKYEEALDAFKWSLIHMPENESARYNYELLSRWLQQNPEQKDQPKEQEQEQNEEEKNEEQQQQDQQQQNQEKKDGEGEEETEEDEASESQKKEDKSGEKTQEEKESEEASDIESDLSDREKRMEQLREKLKEMNISPEQASQILDAMNAAELRFIQQNKKKPTKRPSKNLPEW</sequence>
<feature type="compositionally biased region" description="Basic and acidic residues" evidence="1">
    <location>
        <begin position="149"/>
        <end position="158"/>
    </location>
</feature>
<feature type="compositionally biased region" description="Basic and acidic residues" evidence="1">
    <location>
        <begin position="198"/>
        <end position="213"/>
    </location>
</feature>
<comment type="caution">
    <text evidence="2">The sequence shown here is derived from an EMBL/GenBank/DDBJ whole genome shotgun (WGS) entry which is preliminary data.</text>
</comment>
<evidence type="ECO:0008006" key="4">
    <source>
        <dbReference type="Google" id="ProtNLM"/>
    </source>
</evidence>